<proteinExistence type="predicted"/>
<evidence type="ECO:0000256" key="1">
    <source>
        <dbReference type="SAM" id="Phobius"/>
    </source>
</evidence>
<keyword evidence="3" id="KW-1185">Reference proteome</keyword>
<keyword evidence="1" id="KW-1133">Transmembrane helix</keyword>
<dbReference type="Proteomes" id="UP001303373">
    <property type="component" value="Chromosome 4"/>
</dbReference>
<keyword evidence="1" id="KW-0472">Membrane</keyword>
<reference evidence="2 3" key="1">
    <citation type="submission" date="2023-11" db="EMBL/GenBank/DDBJ databases">
        <title>An acidophilic fungus is an integral part of prey digestion in a carnivorous sundew plant.</title>
        <authorList>
            <person name="Tsai I.J."/>
        </authorList>
    </citation>
    <scope>NUCLEOTIDE SEQUENCE [LARGE SCALE GENOMIC DNA]</scope>
    <source>
        <strain evidence="2">169a</strain>
    </source>
</reference>
<name>A0AAQ3M1M3_9PEZI</name>
<protein>
    <submittedName>
        <fullName evidence="2">Uncharacterized protein</fullName>
    </submittedName>
</protein>
<organism evidence="2 3">
    <name type="scientific">Acrodontium crateriforme</name>
    <dbReference type="NCBI Taxonomy" id="150365"/>
    <lineage>
        <taxon>Eukaryota</taxon>
        <taxon>Fungi</taxon>
        <taxon>Dikarya</taxon>
        <taxon>Ascomycota</taxon>
        <taxon>Pezizomycotina</taxon>
        <taxon>Dothideomycetes</taxon>
        <taxon>Dothideomycetidae</taxon>
        <taxon>Mycosphaerellales</taxon>
        <taxon>Teratosphaeriaceae</taxon>
        <taxon>Acrodontium</taxon>
    </lineage>
</organism>
<sequence length="180" mass="20402">MMSMKFWKRRLCAVSSQKAKSSGRLFVGNIVVKVLVDLIVGSIIFGALWIPVRMMTELEISTLADLHGDLVDVIFGEVLTRLTNGWLFFQFLNFTIVQVEWRLPSLATMQLMMNVFVGSCLRIFLPWVQTLESFQDSIEIGKERRILQEVFRNSTVQSNASSATISAVLPLSSNFEYLEG</sequence>
<accession>A0AAQ3M1M3</accession>
<evidence type="ECO:0000313" key="3">
    <source>
        <dbReference type="Proteomes" id="UP001303373"/>
    </source>
</evidence>
<feature type="transmembrane region" description="Helical" evidence="1">
    <location>
        <begin position="25"/>
        <end position="50"/>
    </location>
</feature>
<evidence type="ECO:0000313" key="2">
    <source>
        <dbReference type="EMBL" id="WPH00012.1"/>
    </source>
</evidence>
<gene>
    <name evidence="2" type="ORF">R9X50_00283500</name>
</gene>
<keyword evidence="1" id="KW-0812">Transmembrane</keyword>
<dbReference type="AlphaFoldDB" id="A0AAQ3M1M3"/>
<dbReference type="EMBL" id="CP138583">
    <property type="protein sequence ID" value="WPH00012.1"/>
    <property type="molecule type" value="Genomic_DNA"/>
</dbReference>